<accession>A0ACB8SKN6</accession>
<protein>
    <submittedName>
        <fullName evidence="1">Uncharacterized protein</fullName>
    </submittedName>
</protein>
<organism evidence="1 2">
    <name type="scientific">Artomyces pyxidatus</name>
    <dbReference type="NCBI Taxonomy" id="48021"/>
    <lineage>
        <taxon>Eukaryota</taxon>
        <taxon>Fungi</taxon>
        <taxon>Dikarya</taxon>
        <taxon>Basidiomycota</taxon>
        <taxon>Agaricomycotina</taxon>
        <taxon>Agaricomycetes</taxon>
        <taxon>Russulales</taxon>
        <taxon>Auriscalpiaceae</taxon>
        <taxon>Artomyces</taxon>
    </lineage>
</organism>
<sequence>MTFPARFQVCDPMATTATQSPVGDAGVNEHPHTEIGAERPSSILIKSPDLWFQDRTIIIRTTSTSSAVPLTATYTLYKVHKFVLAHHCGAFSSLFHRVHDVLDNGSETHGGVPIMDLTDDAKDVDGFFAGSLRP</sequence>
<evidence type="ECO:0000313" key="1">
    <source>
        <dbReference type="EMBL" id="KAI0057028.1"/>
    </source>
</evidence>
<dbReference type="Proteomes" id="UP000814140">
    <property type="component" value="Unassembled WGS sequence"/>
</dbReference>
<dbReference type="EMBL" id="MU277253">
    <property type="protein sequence ID" value="KAI0057028.1"/>
    <property type="molecule type" value="Genomic_DNA"/>
</dbReference>
<evidence type="ECO:0000313" key="2">
    <source>
        <dbReference type="Proteomes" id="UP000814140"/>
    </source>
</evidence>
<gene>
    <name evidence="1" type="ORF">BV25DRAFT_1463085</name>
</gene>
<keyword evidence="2" id="KW-1185">Reference proteome</keyword>
<reference evidence="1" key="2">
    <citation type="journal article" date="2022" name="New Phytol.">
        <title>Evolutionary transition to the ectomycorrhizal habit in the genomes of a hyperdiverse lineage of mushroom-forming fungi.</title>
        <authorList>
            <person name="Looney B."/>
            <person name="Miyauchi S."/>
            <person name="Morin E."/>
            <person name="Drula E."/>
            <person name="Courty P.E."/>
            <person name="Kohler A."/>
            <person name="Kuo A."/>
            <person name="LaButti K."/>
            <person name="Pangilinan J."/>
            <person name="Lipzen A."/>
            <person name="Riley R."/>
            <person name="Andreopoulos W."/>
            <person name="He G."/>
            <person name="Johnson J."/>
            <person name="Nolan M."/>
            <person name="Tritt A."/>
            <person name="Barry K.W."/>
            <person name="Grigoriev I.V."/>
            <person name="Nagy L.G."/>
            <person name="Hibbett D."/>
            <person name="Henrissat B."/>
            <person name="Matheny P.B."/>
            <person name="Labbe J."/>
            <person name="Martin F.M."/>
        </authorList>
    </citation>
    <scope>NUCLEOTIDE SEQUENCE</scope>
    <source>
        <strain evidence="1">HHB10654</strain>
    </source>
</reference>
<proteinExistence type="predicted"/>
<comment type="caution">
    <text evidence="1">The sequence shown here is derived from an EMBL/GenBank/DDBJ whole genome shotgun (WGS) entry which is preliminary data.</text>
</comment>
<reference evidence="1" key="1">
    <citation type="submission" date="2021-03" db="EMBL/GenBank/DDBJ databases">
        <authorList>
            <consortium name="DOE Joint Genome Institute"/>
            <person name="Ahrendt S."/>
            <person name="Looney B.P."/>
            <person name="Miyauchi S."/>
            <person name="Morin E."/>
            <person name="Drula E."/>
            <person name="Courty P.E."/>
            <person name="Chicoki N."/>
            <person name="Fauchery L."/>
            <person name="Kohler A."/>
            <person name="Kuo A."/>
            <person name="Labutti K."/>
            <person name="Pangilinan J."/>
            <person name="Lipzen A."/>
            <person name="Riley R."/>
            <person name="Andreopoulos W."/>
            <person name="He G."/>
            <person name="Johnson J."/>
            <person name="Barry K.W."/>
            <person name="Grigoriev I.V."/>
            <person name="Nagy L."/>
            <person name="Hibbett D."/>
            <person name="Henrissat B."/>
            <person name="Matheny P.B."/>
            <person name="Labbe J."/>
            <person name="Martin F."/>
        </authorList>
    </citation>
    <scope>NUCLEOTIDE SEQUENCE</scope>
    <source>
        <strain evidence="1">HHB10654</strain>
    </source>
</reference>
<name>A0ACB8SKN6_9AGAM</name>